<organism evidence="8 9">
    <name type="scientific">Sulfurimonas crateris</name>
    <dbReference type="NCBI Taxonomy" id="2574727"/>
    <lineage>
        <taxon>Bacteria</taxon>
        <taxon>Pseudomonadati</taxon>
        <taxon>Campylobacterota</taxon>
        <taxon>Epsilonproteobacteria</taxon>
        <taxon>Campylobacterales</taxon>
        <taxon>Sulfurimonadaceae</taxon>
        <taxon>Sulfurimonas</taxon>
    </lineage>
</organism>
<evidence type="ECO:0000256" key="5">
    <source>
        <dbReference type="ARBA" id="ARBA00023172"/>
    </source>
</evidence>
<dbReference type="EMBL" id="SZPX01000003">
    <property type="protein sequence ID" value="TKI70045.1"/>
    <property type="molecule type" value="Genomic_DNA"/>
</dbReference>
<dbReference type="InterPro" id="IPR001207">
    <property type="entry name" value="Transposase_mutator"/>
</dbReference>
<sequence length="69" mass="7758">MKQLTETALETEIDSCIANHILGGNRNRKNGVNKKTVKETSDGSFELETPRDRNGTFEPQIVNNKGVRR</sequence>
<name>A0A4U2Z817_9BACT</name>
<evidence type="ECO:0000256" key="6">
    <source>
        <dbReference type="RuleBase" id="RU365089"/>
    </source>
</evidence>
<protein>
    <recommendedName>
        <fullName evidence="6">Mutator family transposase</fullName>
    </recommendedName>
</protein>
<accession>A0A4U2Z817</accession>
<evidence type="ECO:0000313" key="8">
    <source>
        <dbReference type="EMBL" id="TKI70045.1"/>
    </source>
</evidence>
<dbReference type="Proteomes" id="UP000309561">
    <property type="component" value="Unassembled WGS sequence"/>
</dbReference>
<gene>
    <name evidence="8" type="ORF">FCU45_04280</name>
</gene>
<dbReference type="AlphaFoldDB" id="A0A4U2Z817"/>
<evidence type="ECO:0000256" key="1">
    <source>
        <dbReference type="ARBA" id="ARBA00002190"/>
    </source>
</evidence>
<comment type="caution">
    <text evidence="8">The sequence shown here is derived from an EMBL/GenBank/DDBJ whole genome shotgun (WGS) entry which is preliminary data.</text>
</comment>
<evidence type="ECO:0000256" key="7">
    <source>
        <dbReference type="SAM" id="MobiDB-lite"/>
    </source>
</evidence>
<dbReference type="OrthoDB" id="9815585at2"/>
<keyword evidence="4 6" id="KW-0238">DNA-binding</keyword>
<dbReference type="PANTHER" id="PTHR33217">
    <property type="entry name" value="TRANSPOSASE FOR INSERTION SEQUENCE ELEMENT IS1081"/>
    <property type="match status" value="1"/>
</dbReference>
<proteinExistence type="inferred from homology"/>
<reference evidence="8 9" key="1">
    <citation type="submission" date="2019-04" db="EMBL/GenBank/DDBJ databases">
        <title>Sulfurimonas crateris sp. nov. a facultative anaerobic sulfur-oxidizing chemolithautotrophic bacterium isolated from a terrestrial mud vulcano.</title>
        <authorList>
            <person name="Ratnikova N.M."/>
            <person name="Slobodkin A.I."/>
            <person name="Merkel A.Y."/>
            <person name="Novikov A."/>
            <person name="Bonch-Osmolovskaya E.A."/>
            <person name="Slobodkina G.B."/>
        </authorList>
    </citation>
    <scope>NUCLEOTIDE SEQUENCE [LARGE SCALE GENOMIC DNA]</scope>
    <source>
        <strain evidence="8 9">SN118</strain>
    </source>
</reference>
<keyword evidence="9" id="KW-1185">Reference proteome</keyword>
<keyword evidence="5 6" id="KW-0233">DNA recombination</keyword>
<dbReference type="GO" id="GO:0006313">
    <property type="term" value="P:DNA transposition"/>
    <property type="evidence" value="ECO:0007669"/>
    <property type="project" value="UniProtKB-UniRule"/>
</dbReference>
<keyword evidence="6" id="KW-0814">Transposable element</keyword>
<dbReference type="GO" id="GO:0003677">
    <property type="term" value="F:DNA binding"/>
    <property type="evidence" value="ECO:0007669"/>
    <property type="project" value="UniProtKB-UniRule"/>
</dbReference>
<comment type="function">
    <text evidence="1 6">Required for the transposition of the insertion element.</text>
</comment>
<keyword evidence="3 6" id="KW-0815">Transposition</keyword>
<dbReference type="GO" id="GO:0004803">
    <property type="term" value="F:transposase activity"/>
    <property type="evidence" value="ECO:0007669"/>
    <property type="project" value="UniProtKB-UniRule"/>
</dbReference>
<evidence type="ECO:0000256" key="4">
    <source>
        <dbReference type="ARBA" id="ARBA00023125"/>
    </source>
</evidence>
<evidence type="ECO:0000313" key="9">
    <source>
        <dbReference type="Proteomes" id="UP000309561"/>
    </source>
</evidence>
<feature type="region of interest" description="Disordered" evidence="7">
    <location>
        <begin position="23"/>
        <end position="69"/>
    </location>
</feature>
<evidence type="ECO:0000256" key="2">
    <source>
        <dbReference type="ARBA" id="ARBA00010961"/>
    </source>
</evidence>
<dbReference type="PANTHER" id="PTHR33217:SF8">
    <property type="entry name" value="MUTATOR FAMILY TRANSPOSASE"/>
    <property type="match status" value="1"/>
</dbReference>
<evidence type="ECO:0000256" key="3">
    <source>
        <dbReference type="ARBA" id="ARBA00022578"/>
    </source>
</evidence>
<dbReference type="Pfam" id="PF00872">
    <property type="entry name" value="Transposase_mut"/>
    <property type="match status" value="1"/>
</dbReference>
<comment type="similarity">
    <text evidence="2 6">Belongs to the transposase mutator family.</text>
</comment>